<gene>
    <name evidence="1" type="ORF">CEXT_370301</name>
</gene>
<dbReference type="Proteomes" id="UP001054945">
    <property type="component" value="Unassembled WGS sequence"/>
</dbReference>
<keyword evidence="2" id="KW-1185">Reference proteome</keyword>
<comment type="caution">
    <text evidence="1">The sequence shown here is derived from an EMBL/GenBank/DDBJ whole genome shotgun (WGS) entry which is preliminary data.</text>
</comment>
<name>A0AAV4NG86_CAEEX</name>
<proteinExistence type="predicted"/>
<protein>
    <submittedName>
        <fullName evidence="1">Uncharacterized protein</fullName>
    </submittedName>
</protein>
<evidence type="ECO:0000313" key="2">
    <source>
        <dbReference type="Proteomes" id="UP001054945"/>
    </source>
</evidence>
<reference evidence="1 2" key="1">
    <citation type="submission" date="2021-06" db="EMBL/GenBank/DDBJ databases">
        <title>Caerostris extrusa draft genome.</title>
        <authorList>
            <person name="Kono N."/>
            <person name="Arakawa K."/>
        </authorList>
    </citation>
    <scope>NUCLEOTIDE SEQUENCE [LARGE SCALE GENOMIC DNA]</scope>
</reference>
<accession>A0AAV4NG86</accession>
<sequence length="132" mass="15192">MKLFIRPICVRDSSGFAEITNDISHKGKGRWADILRHLYPNERMADGFSATSSDISCFFIAKLTLLRNPLINSEHPVLKLCWLHIISSTLASVHLRYQTHLRWLAIDEDDYPMLCKVSIFAYSHSLIVFVIE</sequence>
<evidence type="ECO:0000313" key="1">
    <source>
        <dbReference type="EMBL" id="GIX82863.1"/>
    </source>
</evidence>
<dbReference type="EMBL" id="BPLR01003270">
    <property type="protein sequence ID" value="GIX82863.1"/>
    <property type="molecule type" value="Genomic_DNA"/>
</dbReference>
<organism evidence="1 2">
    <name type="scientific">Caerostris extrusa</name>
    <name type="common">Bark spider</name>
    <name type="synonym">Caerostris bankana</name>
    <dbReference type="NCBI Taxonomy" id="172846"/>
    <lineage>
        <taxon>Eukaryota</taxon>
        <taxon>Metazoa</taxon>
        <taxon>Ecdysozoa</taxon>
        <taxon>Arthropoda</taxon>
        <taxon>Chelicerata</taxon>
        <taxon>Arachnida</taxon>
        <taxon>Araneae</taxon>
        <taxon>Araneomorphae</taxon>
        <taxon>Entelegynae</taxon>
        <taxon>Araneoidea</taxon>
        <taxon>Araneidae</taxon>
        <taxon>Caerostris</taxon>
    </lineage>
</organism>
<dbReference type="AlphaFoldDB" id="A0AAV4NG86"/>